<proteinExistence type="predicted"/>
<organism evidence="2 3">
    <name type="scientific">Corynebacterium flavescens</name>
    <dbReference type="NCBI Taxonomy" id="28028"/>
    <lineage>
        <taxon>Bacteria</taxon>
        <taxon>Bacillati</taxon>
        <taxon>Actinomycetota</taxon>
        <taxon>Actinomycetes</taxon>
        <taxon>Mycobacteriales</taxon>
        <taxon>Corynebacteriaceae</taxon>
        <taxon>Corynebacterium</taxon>
    </lineage>
</organism>
<sequence>MLSAPPTPATMAAAEDVVVVGDMGFIPFCTRKSTREHAPRAGYELSENEKKTQGA</sequence>
<dbReference type="Proteomes" id="UP000315353">
    <property type="component" value="Unassembled WGS sequence"/>
</dbReference>
<protein>
    <submittedName>
        <fullName evidence="2">Uncharacterized protein</fullName>
    </submittedName>
</protein>
<comment type="caution">
    <text evidence="2">The sequence shown here is derived from an EMBL/GenBank/DDBJ whole genome shotgun (WGS) entry which is preliminary data.</text>
</comment>
<feature type="region of interest" description="Disordered" evidence="1">
    <location>
        <begin position="34"/>
        <end position="55"/>
    </location>
</feature>
<gene>
    <name evidence="2" type="ORF">CFL01nite_04110</name>
</gene>
<name>A0AB73B5L7_CORFL</name>
<accession>A0AB73B5L7</accession>
<evidence type="ECO:0000313" key="2">
    <source>
        <dbReference type="EMBL" id="GEB96916.1"/>
    </source>
</evidence>
<dbReference type="EMBL" id="BJNB01000004">
    <property type="protein sequence ID" value="GEB96916.1"/>
    <property type="molecule type" value="Genomic_DNA"/>
</dbReference>
<evidence type="ECO:0000313" key="3">
    <source>
        <dbReference type="Proteomes" id="UP000315353"/>
    </source>
</evidence>
<dbReference type="AlphaFoldDB" id="A0AB73B5L7"/>
<reference evidence="2 3" key="1">
    <citation type="submission" date="2019-06" db="EMBL/GenBank/DDBJ databases">
        <title>Whole genome shotgun sequence of Corynebacterium flavescens NBRC 14136.</title>
        <authorList>
            <person name="Hosoyama A."/>
            <person name="Uohara A."/>
            <person name="Ohji S."/>
            <person name="Ichikawa N."/>
        </authorList>
    </citation>
    <scope>NUCLEOTIDE SEQUENCE [LARGE SCALE GENOMIC DNA]</scope>
    <source>
        <strain evidence="2 3">NBRC 14136</strain>
    </source>
</reference>
<evidence type="ECO:0000256" key="1">
    <source>
        <dbReference type="SAM" id="MobiDB-lite"/>
    </source>
</evidence>